<dbReference type="EMBL" id="FRAR01000022">
    <property type="protein sequence ID" value="SHK73865.1"/>
    <property type="molecule type" value="Genomic_DNA"/>
</dbReference>
<evidence type="ECO:0008006" key="5">
    <source>
        <dbReference type="Google" id="ProtNLM"/>
    </source>
</evidence>
<dbReference type="Pfam" id="PF22747">
    <property type="entry name" value="Zn_ribbon_DUF2089"/>
    <property type="match status" value="1"/>
</dbReference>
<dbReference type="InterPro" id="IPR018658">
    <property type="entry name" value="DUF2089"/>
</dbReference>
<dbReference type="OrthoDB" id="9797643at2"/>
<dbReference type="InterPro" id="IPR042070">
    <property type="entry name" value="PucR_C-HTH_sf"/>
</dbReference>
<dbReference type="STRING" id="1121421.SAMN02745123_02963"/>
<name>A0A1M6UXQ1_9FIRM</name>
<organism evidence="3 4">
    <name type="scientific">Desulforamulus aeronauticus DSM 10349</name>
    <dbReference type="NCBI Taxonomy" id="1121421"/>
    <lineage>
        <taxon>Bacteria</taxon>
        <taxon>Bacillati</taxon>
        <taxon>Bacillota</taxon>
        <taxon>Clostridia</taxon>
        <taxon>Eubacteriales</taxon>
        <taxon>Peptococcaceae</taxon>
        <taxon>Desulforamulus</taxon>
    </lineage>
</organism>
<protein>
    <recommendedName>
        <fullName evidence="5">DUF2089 domain-containing protein</fullName>
    </recommendedName>
</protein>
<evidence type="ECO:0000259" key="2">
    <source>
        <dbReference type="Pfam" id="PF22747"/>
    </source>
</evidence>
<evidence type="ECO:0000313" key="4">
    <source>
        <dbReference type="Proteomes" id="UP000183997"/>
    </source>
</evidence>
<evidence type="ECO:0000259" key="1">
    <source>
        <dbReference type="Pfam" id="PF09862"/>
    </source>
</evidence>
<dbReference type="InterPro" id="IPR053957">
    <property type="entry name" value="DUF2089_Zn_ribbon"/>
</dbReference>
<proteinExistence type="predicted"/>
<feature type="domain" description="DUF2089" evidence="2">
    <location>
        <begin position="12"/>
        <end position="43"/>
    </location>
</feature>
<dbReference type="AlphaFoldDB" id="A0A1M6UXQ1"/>
<dbReference type="Gene3D" id="1.10.10.2840">
    <property type="entry name" value="PucR C-terminal helix-turn-helix domain"/>
    <property type="match status" value="1"/>
</dbReference>
<gene>
    <name evidence="3" type="ORF">SAMN02745123_02963</name>
</gene>
<dbReference type="Pfam" id="PF09862">
    <property type="entry name" value="DUF2089"/>
    <property type="match status" value="1"/>
</dbReference>
<keyword evidence="4" id="KW-1185">Reference proteome</keyword>
<sequence>MRNISYPILNRCPVCEHEMIVTNLACHNCHTKIEGEFLPSKFCRLPQEQIEFIEVFLKCRGSIKDVEKELGISYPTVRNRLDSVLQALGYGTDKAESTVEATNHQNILDALEKGEITPEEAAQQLRKVKK</sequence>
<reference evidence="4" key="1">
    <citation type="submission" date="2016-11" db="EMBL/GenBank/DDBJ databases">
        <authorList>
            <person name="Varghese N."/>
            <person name="Submissions S."/>
        </authorList>
    </citation>
    <scope>NUCLEOTIDE SEQUENCE [LARGE SCALE GENOMIC DNA]</scope>
    <source>
        <strain evidence="4">DSM 10349</strain>
    </source>
</reference>
<accession>A0A1M6UXQ1</accession>
<dbReference type="Proteomes" id="UP000183997">
    <property type="component" value="Unassembled WGS sequence"/>
</dbReference>
<feature type="domain" description="DUF2089" evidence="1">
    <location>
        <begin position="45"/>
        <end position="90"/>
    </location>
</feature>
<evidence type="ECO:0000313" key="3">
    <source>
        <dbReference type="EMBL" id="SHK73865.1"/>
    </source>
</evidence>